<comment type="caution">
    <text evidence="2">The sequence shown here is derived from an EMBL/GenBank/DDBJ whole genome shotgun (WGS) entry which is preliminary data.</text>
</comment>
<keyword evidence="1" id="KW-0812">Transmembrane</keyword>
<keyword evidence="1" id="KW-1133">Transmembrane helix</keyword>
<dbReference type="RefSeq" id="WP_021835189.1">
    <property type="nucleotide sequence ID" value="NZ_CAQM01000275.1"/>
</dbReference>
<dbReference type="EMBL" id="CAQM01000275">
    <property type="protein sequence ID" value="CCQ61205.1"/>
    <property type="molecule type" value="Genomic_DNA"/>
</dbReference>
<keyword evidence="1" id="KW-0472">Membrane</keyword>
<protein>
    <submittedName>
        <fullName evidence="2">Uncharacterized protein</fullName>
    </submittedName>
</protein>
<evidence type="ECO:0000313" key="2">
    <source>
        <dbReference type="EMBL" id="CCQ61205.1"/>
    </source>
</evidence>
<gene>
    <name evidence="2" type="ORF">CWATWH0401_3940</name>
</gene>
<dbReference type="Proteomes" id="UP000018198">
    <property type="component" value="Unassembled WGS sequence"/>
</dbReference>
<evidence type="ECO:0000313" key="3">
    <source>
        <dbReference type="Proteomes" id="UP000018198"/>
    </source>
</evidence>
<reference evidence="2 3" key="2">
    <citation type="submission" date="2013-09" db="EMBL/GenBank/DDBJ databases">
        <title>Whole genome comparison of six Crocosphaera watsonii strains with differing phenotypes.</title>
        <authorList>
            <person name="Bench S.R."/>
            <person name="Heller P."/>
            <person name="Frank I."/>
            <person name="Arciniega M."/>
            <person name="Shilova I.N."/>
            <person name="Zehr J.P."/>
        </authorList>
    </citation>
    <scope>NUCLEOTIDE SEQUENCE [LARGE SCALE GENOMIC DNA]</scope>
    <source>
        <strain evidence="2 3">WH 0401</strain>
    </source>
</reference>
<organism evidence="2 3">
    <name type="scientific">Crocosphaera watsonii WH 0401</name>
    <dbReference type="NCBI Taxonomy" id="555881"/>
    <lineage>
        <taxon>Bacteria</taxon>
        <taxon>Bacillati</taxon>
        <taxon>Cyanobacteriota</taxon>
        <taxon>Cyanophyceae</taxon>
        <taxon>Oscillatoriophycideae</taxon>
        <taxon>Chroococcales</taxon>
        <taxon>Aphanothecaceae</taxon>
        <taxon>Crocosphaera</taxon>
    </lineage>
</organism>
<name>T2J7Q5_CROWT</name>
<feature type="transmembrane region" description="Helical" evidence="1">
    <location>
        <begin position="54"/>
        <end position="74"/>
    </location>
</feature>
<proteinExistence type="predicted"/>
<dbReference type="AlphaFoldDB" id="T2J7Q5"/>
<accession>T2J7Q5</accession>
<feature type="transmembrane region" description="Helical" evidence="1">
    <location>
        <begin position="17"/>
        <end position="34"/>
    </location>
</feature>
<feature type="non-terminal residue" evidence="2">
    <location>
        <position position="91"/>
    </location>
</feature>
<evidence type="ECO:0000256" key="1">
    <source>
        <dbReference type="SAM" id="Phobius"/>
    </source>
</evidence>
<sequence length="91" mass="10772">MAIIWLGRRLKKYGSRLYFFMIFIIGVQIHWLLVRSPFSQPIWSNIIDFTNTSNHTFVLSSIVLFPYLFVIILGRHFLAKIEAMLSYIIFS</sequence>
<reference evidence="2 3" key="1">
    <citation type="submission" date="2013-01" db="EMBL/GenBank/DDBJ databases">
        <authorList>
            <person name="Bench S."/>
        </authorList>
    </citation>
    <scope>NUCLEOTIDE SEQUENCE [LARGE SCALE GENOMIC DNA]</scope>
    <source>
        <strain evidence="2 3">WH 0401</strain>
    </source>
</reference>